<reference evidence="5 6" key="1">
    <citation type="submission" date="2011-08" db="EMBL/GenBank/DDBJ databases">
        <title>The Genome Sequence of Clostridium hathewayi WAL-18680.</title>
        <authorList>
            <consortium name="The Broad Institute Genome Sequencing Platform"/>
            <person name="Earl A."/>
            <person name="Ward D."/>
            <person name="Feldgarden M."/>
            <person name="Gevers D."/>
            <person name="Finegold S.M."/>
            <person name="Summanen P.H."/>
            <person name="Molitoris D.R."/>
            <person name="Song M."/>
            <person name="Daigneault M."/>
            <person name="Allen-Vercoe E."/>
            <person name="Young S.K."/>
            <person name="Zeng Q."/>
            <person name="Gargeya S."/>
            <person name="Fitzgerald M."/>
            <person name="Haas B."/>
            <person name="Abouelleil A."/>
            <person name="Alvarado L."/>
            <person name="Arachchi H.M."/>
            <person name="Berlin A."/>
            <person name="Brown A."/>
            <person name="Chapman S.B."/>
            <person name="Chen Z."/>
            <person name="Dunbar C."/>
            <person name="Freedman E."/>
            <person name="Gearin G."/>
            <person name="Gellesch M."/>
            <person name="Goldberg J."/>
            <person name="Griggs A."/>
            <person name="Gujja S."/>
            <person name="Heiman D."/>
            <person name="Howarth C."/>
            <person name="Larson L."/>
            <person name="Lui A."/>
            <person name="MacDonald P.J.P."/>
            <person name="Montmayeur A."/>
            <person name="Murphy C."/>
            <person name="Neiman D."/>
            <person name="Pearson M."/>
            <person name="Priest M."/>
            <person name="Roberts A."/>
            <person name="Saif S."/>
            <person name="Shea T."/>
            <person name="Shenoy N."/>
            <person name="Sisk P."/>
            <person name="Stolte C."/>
            <person name="Sykes S."/>
            <person name="Wortman J."/>
            <person name="Nusbaum C."/>
            <person name="Birren B."/>
        </authorList>
    </citation>
    <scope>NUCLEOTIDE SEQUENCE [LARGE SCALE GENOMIC DNA]</scope>
    <source>
        <strain evidence="5 6">WAL-18680</strain>
    </source>
</reference>
<dbReference type="EMBL" id="ADLN01000033">
    <property type="protein sequence ID" value="EHI60163.1"/>
    <property type="molecule type" value="Genomic_DNA"/>
</dbReference>
<dbReference type="SUPFAM" id="SSF100950">
    <property type="entry name" value="NagB/RpiA/CoA transferase-like"/>
    <property type="match status" value="1"/>
</dbReference>
<dbReference type="Gene3D" id="1.10.10.10">
    <property type="entry name" value="Winged helix-like DNA-binding domain superfamily/Winged helix DNA-binding domain"/>
    <property type="match status" value="1"/>
</dbReference>
<keyword evidence="6" id="KW-1185">Reference proteome</keyword>
<evidence type="ECO:0000256" key="2">
    <source>
        <dbReference type="ARBA" id="ARBA00023125"/>
    </source>
</evidence>
<evidence type="ECO:0000313" key="6">
    <source>
        <dbReference type="Proteomes" id="UP000005384"/>
    </source>
</evidence>
<evidence type="ECO:0000313" key="5">
    <source>
        <dbReference type="EMBL" id="EHI60163.1"/>
    </source>
</evidence>
<evidence type="ECO:0000256" key="1">
    <source>
        <dbReference type="ARBA" id="ARBA00023015"/>
    </source>
</evidence>
<dbReference type="SMART" id="SM00420">
    <property type="entry name" value="HTH_DEOR"/>
    <property type="match status" value="1"/>
</dbReference>
<dbReference type="OrthoDB" id="9797223at2"/>
<organism evidence="5 6">
    <name type="scientific">Hungatella hathewayi WAL-18680</name>
    <dbReference type="NCBI Taxonomy" id="742737"/>
    <lineage>
        <taxon>Bacteria</taxon>
        <taxon>Bacillati</taxon>
        <taxon>Bacillota</taxon>
        <taxon>Clostridia</taxon>
        <taxon>Lachnospirales</taxon>
        <taxon>Lachnospiraceae</taxon>
        <taxon>Hungatella</taxon>
    </lineage>
</organism>
<dbReference type="PANTHER" id="PTHR30363:SF8">
    <property type="entry name" value="DEOXYRIBOSE OPERON REPRESSOR"/>
    <property type="match status" value="1"/>
</dbReference>
<dbReference type="SUPFAM" id="SSF46785">
    <property type="entry name" value="Winged helix' DNA-binding domain"/>
    <property type="match status" value="1"/>
</dbReference>
<keyword evidence="3" id="KW-0804">Transcription</keyword>
<dbReference type="Proteomes" id="UP000005384">
    <property type="component" value="Unassembled WGS sequence"/>
</dbReference>
<dbReference type="SMART" id="SM01134">
    <property type="entry name" value="DeoRC"/>
    <property type="match status" value="1"/>
</dbReference>
<dbReference type="Pfam" id="PF00455">
    <property type="entry name" value="DeoRC"/>
    <property type="match status" value="1"/>
</dbReference>
<dbReference type="InterPro" id="IPR001034">
    <property type="entry name" value="DeoR_HTH"/>
</dbReference>
<protein>
    <recommendedName>
        <fullName evidence="4">HTH deoR-type domain-containing protein</fullName>
    </recommendedName>
</protein>
<gene>
    <name evidence="5" type="ORF">HMPREF9473_01835</name>
</gene>
<dbReference type="InterPro" id="IPR050313">
    <property type="entry name" value="Carb_Metab_HTH_regulators"/>
</dbReference>
<evidence type="ECO:0000256" key="3">
    <source>
        <dbReference type="ARBA" id="ARBA00023163"/>
    </source>
</evidence>
<dbReference type="InterPro" id="IPR036390">
    <property type="entry name" value="WH_DNA-bd_sf"/>
</dbReference>
<dbReference type="Pfam" id="PF08220">
    <property type="entry name" value="HTH_DeoR"/>
    <property type="match status" value="1"/>
</dbReference>
<evidence type="ECO:0000259" key="4">
    <source>
        <dbReference type="PROSITE" id="PS51000"/>
    </source>
</evidence>
<dbReference type="PROSITE" id="PS51000">
    <property type="entry name" value="HTH_DEOR_2"/>
    <property type="match status" value="1"/>
</dbReference>
<feature type="domain" description="HTH deoR-type" evidence="4">
    <location>
        <begin position="4"/>
        <end position="60"/>
    </location>
</feature>
<dbReference type="GO" id="GO:0003700">
    <property type="term" value="F:DNA-binding transcription factor activity"/>
    <property type="evidence" value="ECO:0007669"/>
    <property type="project" value="InterPro"/>
</dbReference>
<proteinExistence type="predicted"/>
<dbReference type="HOGENOM" id="CLU_060699_4_0_9"/>
<comment type="caution">
    <text evidence="5">The sequence shown here is derived from an EMBL/GenBank/DDBJ whole genome shotgun (WGS) entry which is preliminary data.</text>
</comment>
<dbReference type="InterPro" id="IPR014036">
    <property type="entry name" value="DeoR-like_C"/>
</dbReference>
<dbReference type="GO" id="GO:0003677">
    <property type="term" value="F:DNA binding"/>
    <property type="evidence" value="ECO:0007669"/>
    <property type="project" value="UniProtKB-KW"/>
</dbReference>
<name>G5IEA8_9FIRM</name>
<accession>G5IEA8</accession>
<dbReference type="Gene3D" id="3.40.50.1360">
    <property type="match status" value="1"/>
</dbReference>
<dbReference type="InterPro" id="IPR018356">
    <property type="entry name" value="Tscrpt_reg_HTH_DeoR_CS"/>
</dbReference>
<keyword evidence="1" id="KW-0805">Transcription regulation</keyword>
<dbReference type="PANTHER" id="PTHR30363">
    <property type="entry name" value="HTH-TYPE TRANSCRIPTIONAL REGULATOR SRLR-RELATED"/>
    <property type="match status" value="1"/>
</dbReference>
<dbReference type="InterPro" id="IPR037171">
    <property type="entry name" value="NagB/RpiA_transferase-like"/>
</dbReference>
<dbReference type="InterPro" id="IPR036388">
    <property type="entry name" value="WH-like_DNA-bd_sf"/>
</dbReference>
<keyword evidence="2" id="KW-0238">DNA-binding</keyword>
<dbReference type="PATRIC" id="fig|742737.3.peg.1861"/>
<dbReference type="PROSITE" id="PS00894">
    <property type="entry name" value="HTH_DEOR_1"/>
    <property type="match status" value="1"/>
</dbReference>
<dbReference type="AlphaFoldDB" id="G5IEA8"/>
<dbReference type="RefSeq" id="WP_006779816.1">
    <property type="nucleotide sequence ID" value="NZ_CP040506.1"/>
</dbReference>
<sequence>MSKSALRINQIEMILKERHSMPVKELSDTLQVSEMTIRRDLEILTNNNPFIRNIRGLLVYDTSQSLTSGTYDIANAKDANLSNKIAIGQKAASMVEDNDVIIIDLGSTTEHLAHALSASLNATVICVSYNVLSPLINKSNLKIHCPGGFFHADTQMFESTESLSFLKNIRAKKLFASAAGIHRNLGVTCANNYEAATKKALLQASAERILLADSSKFDQVETTFISEIENYHTVITDSGLTEEWGEYLNEKGITVIKV</sequence>